<organism evidence="2 3">
    <name type="scientific">Ciceribacter selenitireducens ATCC BAA-1503</name>
    <dbReference type="NCBI Taxonomy" id="1336235"/>
    <lineage>
        <taxon>Bacteria</taxon>
        <taxon>Pseudomonadati</taxon>
        <taxon>Pseudomonadota</taxon>
        <taxon>Alphaproteobacteria</taxon>
        <taxon>Hyphomicrobiales</taxon>
        <taxon>Rhizobiaceae</taxon>
        <taxon>Ciceribacter</taxon>
    </lineage>
</organism>
<name>A0A376AEZ3_9HYPH</name>
<dbReference type="Proteomes" id="UP000254764">
    <property type="component" value="Unassembled WGS sequence"/>
</dbReference>
<reference evidence="3" key="1">
    <citation type="submission" date="2018-07" db="EMBL/GenBank/DDBJ databases">
        <authorList>
            <person name="Peiro R."/>
            <person name="Begona"/>
            <person name="Cbmso G."/>
            <person name="Lopez M."/>
            <person name="Gonzalez S."/>
        </authorList>
    </citation>
    <scope>NUCLEOTIDE SEQUENCE [LARGE SCALE GENOMIC DNA]</scope>
</reference>
<feature type="region of interest" description="Disordered" evidence="1">
    <location>
        <begin position="55"/>
        <end position="157"/>
    </location>
</feature>
<gene>
    <name evidence="2" type="ORF">RHIZ70_2073</name>
</gene>
<feature type="region of interest" description="Disordered" evidence="1">
    <location>
        <begin position="1"/>
        <end position="34"/>
    </location>
</feature>
<feature type="compositionally biased region" description="Basic and acidic residues" evidence="1">
    <location>
        <begin position="66"/>
        <end position="77"/>
    </location>
</feature>
<keyword evidence="3" id="KW-1185">Reference proteome</keyword>
<proteinExistence type="predicted"/>
<protein>
    <submittedName>
        <fullName evidence="2">Uncharacterized protein</fullName>
    </submittedName>
</protein>
<dbReference type="AlphaFoldDB" id="A0A376AEZ3"/>
<dbReference type="EMBL" id="UEYP01000002">
    <property type="protein sequence ID" value="SSC66365.1"/>
    <property type="molecule type" value="Genomic_DNA"/>
</dbReference>
<evidence type="ECO:0000313" key="2">
    <source>
        <dbReference type="EMBL" id="SSC66365.1"/>
    </source>
</evidence>
<evidence type="ECO:0000313" key="3">
    <source>
        <dbReference type="Proteomes" id="UP000254764"/>
    </source>
</evidence>
<accession>A0A376AEZ3</accession>
<feature type="compositionally biased region" description="Polar residues" evidence="1">
    <location>
        <begin position="115"/>
        <end position="132"/>
    </location>
</feature>
<sequence length="157" mass="17037">MRAASSDCALGYPPLPCRASPPQGGRSATRRPRDHGFRATAAGLAISTHEIAAGFRHRGKASQRPLRKEAPPRIDRSRRARRVRTDLPPLRGRCHDVTEGVPCADGKGDPPPQIPSNSRIMPTQKLCQTGSNHPEPPPCRTIPSLRPTDAMRDACAM</sequence>
<evidence type="ECO:0000256" key="1">
    <source>
        <dbReference type="SAM" id="MobiDB-lite"/>
    </source>
</evidence>